<evidence type="ECO:0000256" key="5">
    <source>
        <dbReference type="ARBA" id="ARBA00093765"/>
    </source>
</evidence>
<evidence type="ECO:0000313" key="8">
    <source>
        <dbReference type="EMBL" id="GGG67325.1"/>
    </source>
</evidence>
<keyword evidence="4" id="KW-0143">Chaperone</keyword>
<keyword evidence="8" id="KW-0966">Cell projection</keyword>
<sequence>MNRLDSVYQITKQLEALLVQTISSKNRETVIGEINILIEKRGKLIKNATPPFNDDEKQTGEKLVEMNNAIQQKMDTLFAELKLEMKQIKRQKKSNKTYINPYEKVNTIDGMFMDSRK</sequence>
<evidence type="ECO:0000256" key="6">
    <source>
        <dbReference type="ARBA" id="ARBA00093785"/>
    </source>
</evidence>
<keyword evidence="8" id="KW-0282">Flagellum</keyword>
<dbReference type="Pfam" id="PF05400">
    <property type="entry name" value="FliT"/>
    <property type="match status" value="1"/>
</dbReference>
<evidence type="ECO:0000313" key="9">
    <source>
        <dbReference type="Proteomes" id="UP000622860"/>
    </source>
</evidence>
<evidence type="ECO:0000256" key="7">
    <source>
        <dbReference type="ARBA" id="ARBA00093797"/>
    </source>
</evidence>
<reference evidence="8" key="1">
    <citation type="journal article" date="2014" name="Int. J. Syst. Evol. Microbiol.">
        <title>Complete genome sequence of Corynebacterium casei LMG S-19264T (=DSM 44701T), isolated from a smear-ripened cheese.</title>
        <authorList>
            <consortium name="US DOE Joint Genome Institute (JGI-PGF)"/>
            <person name="Walter F."/>
            <person name="Albersmeier A."/>
            <person name="Kalinowski J."/>
            <person name="Ruckert C."/>
        </authorList>
    </citation>
    <scope>NUCLEOTIDE SEQUENCE</scope>
    <source>
        <strain evidence="8">CGMCC 1.12754</strain>
    </source>
</reference>
<proteinExistence type="inferred from homology"/>
<evidence type="ECO:0000256" key="2">
    <source>
        <dbReference type="ARBA" id="ARBA00022490"/>
    </source>
</evidence>
<gene>
    <name evidence="8" type="primary">fliT</name>
    <name evidence="8" type="ORF">GCM10011398_08830</name>
</gene>
<dbReference type="EMBL" id="BMFR01000002">
    <property type="protein sequence ID" value="GGG67325.1"/>
    <property type="molecule type" value="Genomic_DNA"/>
</dbReference>
<keyword evidence="2" id="KW-0963">Cytoplasm</keyword>
<reference evidence="8" key="2">
    <citation type="submission" date="2020-09" db="EMBL/GenBank/DDBJ databases">
        <authorList>
            <person name="Sun Q."/>
            <person name="Zhou Y."/>
        </authorList>
    </citation>
    <scope>NUCLEOTIDE SEQUENCE</scope>
    <source>
        <strain evidence="8">CGMCC 1.12754</strain>
    </source>
</reference>
<dbReference type="RefSeq" id="WP_188454132.1">
    <property type="nucleotide sequence ID" value="NZ_BMFR01000002.1"/>
</dbReference>
<keyword evidence="3" id="KW-1005">Bacterial flagellum biogenesis</keyword>
<dbReference type="AlphaFoldDB" id="A0A917LZQ1"/>
<comment type="function">
    <text evidence="5">May act as an export chaperone for the filament capping protein FliD.</text>
</comment>
<keyword evidence="9" id="KW-1185">Reference proteome</keyword>
<comment type="caution">
    <text evidence="8">The sequence shown here is derived from an EMBL/GenBank/DDBJ whole genome shotgun (WGS) entry which is preliminary data.</text>
</comment>
<evidence type="ECO:0000256" key="1">
    <source>
        <dbReference type="ARBA" id="ARBA00004514"/>
    </source>
</evidence>
<comment type="subcellular location">
    <subcellularLocation>
        <location evidence="1">Cytoplasm</location>
        <location evidence="1">Cytosol</location>
    </subcellularLocation>
</comment>
<protein>
    <recommendedName>
        <fullName evidence="7">Flagellar protein FliT</fullName>
    </recommendedName>
</protein>
<evidence type="ECO:0000256" key="4">
    <source>
        <dbReference type="ARBA" id="ARBA00023186"/>
    </source>
</evidence>
<dbReference type="InterPro" id="IPR008622">
    <property type="entry name" value="FliT"/>
</dbReference>
<keyword evidence="8" id="KW-0969">Cilium</keyword>
<comment type="similarity">
    <text evidence="6">Belongs to the bacillales FliT family.</text>
</comment>
<evidence type="ECO:0000256" key="3">
    <source>
        <dbReference type="ARBA" id="ARBA00022795"/>
    </source>
</evidence>
<organism evidence="8 9">
    <name type="scientific">Virgibacillus oceani</name>
    <dbReference type="NCBI Taxonomy" id="1479511"/>
    <lineage>
        <taxon>Bacteria</taxon>
        <taxon>Bacillati</taxon>
        <taxon>Bacillota</taxon>
        <taxon>Bacilli</taxon>
        <taxon>Bacillales</taxon>
        <taxon>Bacillaceae</taxon>
        <taxon>Virgibacillus</taxon>
    </lineage>
</organism>
<dbReference type="Proteomes" id="UP000622860">
    <property type="component" value="Unassembled WGS sequence"/>
</dbReference>
<name>A0A917LZQ1_9BACI</name>
<accession>A0A917LZQ1</accession>